<comment type="caution">
    <text evidence="2">The sequence shown here is derived from an EMBL/GenBank/DDBJ whole genome shotgun (WGS) entry which is preliminary data.</text>
</comment>
<feature type="non-terminal residue" evidence="2">
    <location>
        <position position="124"/>
    </location>
</feature>
<accession>A0A9N7V503</accession>
<organism evidence="2 3">
    <name type="scientific">Pleuronectes platessa</name>
    <name type="common">European plaice</name>
    <dbReference type="NCBI Taxonomy" id="8262"/>
    <lineage>
        <taxon>Eukaryota</taxon>
        <taxon>Metazoa</taxon>
        <taxon>Chordata</taxon>
        <taxon>Craniata</taxon>
        <taxon>Vertebrata</taxon>
        <taxon>Euteleostomi</taxon>
        <taxon>Actinopterygii</taxon>
        <taxon>Neopterygii</taxon>
        <taxon>Teleostei</taxon>
        <taxon>Neoteleostei</taxon>
        <taxon>Acanthomorphata</taxon>
        <taxon>Carangaria</taxon>
        <taxon>Pleuronectiformes</taxon>
        <taxon>Pleuronectoidei</taxon>
        <taxon>Pleuronectidae</taxon>
        <taxon>Pleuronectes</taxon>
    </lineage>
</organism>
<feature type="compositionally biased region" description="Low complexity" evidence="1">
    <location>
        <begin position="50"/>
        <end position="70"/>
    </location>
</feature>
<evidence type="ECO:0000313" key="3">
    <source>
        <dbReference type="Proteomes" id="UP001153269"/>
    </source>
</evidence>
<evidence type="ECO:0000313" key="2">
    <source>
        <dbReference type="EMBL" id="CAB1442976.1"/>
    </source>
</evidence>
<dbReference type="EMBL" id="CADEAL010002974">
    <property type="protein sequence ID" value="CAB1442976.1"/>
    <property type="molecule type" value="Genomic_DNA"/>
</dbReference>
<feature type="region of interest" description="Disordered" evidence="1">
    <location>
        <begin position="42"/>
        <end position="116"/>
    </location>
</feature>
<protein>
    <submittedName>
        <fullName evidence="2">Uncharacterized protein</fullName>
    </submittedName>
</protein>
<keyword evidence="3" id="KW-1185">Reference proteome</keyword>
<proteinExistence type="predicted"/>
<sequence length="124" mass="12846">LCAREWKTAMDKPKRKGGAEKLRAKRLKNLAADAGKCAKITDMFSGGASGAPSTSGESSTTSTSGQGEEASCSDPPMETAQMVEGGDGSISHEQGGGDDESEPEAHGLSEPLPVHQTVLHCKLF</sequence>
<dbReference type="AlphaFoldDB" id="A0A9N7V503"/>
<feature type="region of interest" description="Disordered" evidence="1">
    <location>
        <begin position="1"/>
        <end position="22"/>
    </location>
</feature>
<name>A0A9N7V503_PLEPL</name>
<gene>
    <name evidence="2" type="ORF">PLEPLA_LOCUS30695</name>
</gene>
<evidence type="ECO:0000256" key="1">
    <source>
        <dbReference type="SAM" id="MobiDB-lite"/>
    </source>
</evidence>
<dbReference type="Proteomes" id="UP001153269">
    <property type="component" value="Unassembled WGS sequence"/>
</dbReference>
<reference evidence="2" key="1">
    <citation type="submission" date="2020-03" db="EMBL/GenBank/DDBJ databases">
        <authorList>
            <person name="Weist P."/>
        </authorList>
    </citation>
    <scope>NUCLEOTIDE SEQUENCE</scope>
</reference>